<dbReference type="AlphaFoldDB" id="A0AAW2G3N6"/>
<comment type="caution">
    <text evidence="1">The sequence shown here is derived from an EMBL/GenBank/DDBJ whole genome shotgun (WGS) entry which is preliminary data.</text>
</comment>
<dbReference type="Proteomes" id="UP001430953">
    <property type="component" value="Unassembled WGS sequence"/>
</dbReference>
<organism evidence="1 2">
    <name type="scientific">Cardiocondyla obscurior</name>
    <dbReference type="NCBI Taxonomy" id="286306"/>
    <lineage>
        <taxon>Eukaryota</taxon>
        <taxon>Metazoa</taxon>
        <taxon>Ecdysozoa</taxon>
        <taxon>Arthropoda</taxon>
        <taxon>Hexapoda</taxon>
        <taxon>Insecta</taxon>
        <taxon>Pterygota</taxon>
        <taxon>Neoptera</taxon>
        <taxon>Endopterygota</taxon>
        <taxon>Hymenoptera</taxon>
        <taxon>Apocrita</taxon>
        <taxon>Aculeata</taxon>
        <taxon>Formicoidea</taxon>
        <taxon>Formicidae</taxon>
        <taxon>Myrmicinae</taxon>
        <taxon>Cardiocondyla</taxon>
    </lineage>
</organism>
<evidence type="ECO:0000313" key="2">
    <source>
        <dbReference type="Proteomes" id="UP001430953"/>
    </source>
</evidence>
<protein>
    <submittedName>
        <fullName evidence="1">Uncharacterized protein</fullName>
    </submittedName>
</protein>
<keyword evidence="2" id="KW-1185">Reference proteome</keyword>
<gene>
    <name evidence="1" type="ORF">PUN28_006934</name>
</gene>
<sequence>MNDATFVLSREINPCKGAASTRMQLRFRNTRCSGLARLGRGLRRYLDPPDHCPFKYRSTNVGTRIKKKKSENMSLTEN</sequence>
<evidence type="ECO:0000313" key="1">
    <source>
        <dbReference type="EMBL" id="KAL0121811.1"/>
    </source>
</evidence>
<dbReference type="EMBL" id="JADYXP020000006">
    <property type="protein sequence ID" value="KAL0121811.1"/>
    <property type="molecule type" value="Genomic_DNA"/>
</dbReference>
<reference evidence="1 2" key="1">
    <citation type="submission" date="2023-03" db="EMBL/GenBank/DDBJ databases">
        <title>High recombination rates correlate with genetic variation in Cardiocondyla obscurior ants.</title>
        <authorList>
            <person name="Errbii M."/>
        </authorList>
    </citation>
    <scope>NUCLEOTIDE SEQUENCE [LARGE SCALE GENOMIC DNA]</scope>
    <source>
        <strain evidence="1">Alpha-2009</strain>
        <tissue evidence="1">Whole body</tissue>
    </source>
</reference>
<accession>A0AAW2G3N6</accession>
<proteinExistence type="predicted"/>
<name>A0AAW2G3N6_9HYME</name>